<keyword evidence="1" id="KW-0645">Protease</keyword>
<name>A0A139IBH6_9PEZI</name>
<dbReference type="OrthoDB" id="291007at2759"/>
<evidence type="ECO:0000256" key="1">
    <source>
        <dbReference type="RuleBase" id="RU361183"/>
    </source>
</evidence>
<dbReference type="EMBL" id="LFZO01000165">
    <property type="protein sequence ID" value="KXT12108.1"/>
    <property type="molecule type" value="Genomic_DNA"/>
</dbReference>
<dbReference type="STRING" id="113226.A0A139IBH6"/>
<dbReference type="GO" id="GO:0046872">
    <property type="term" value="F:metal ion binding"/>
    <property type="evidence" value="ECO:0007669"/>
    <property type="project" value="UniProtKB-KW"/>
</dbReference>
<keyword evidence="1" id="KW-0862">Zinc</keyword>
<dbReference type="EMBL" id="LFZO01000165">
    <property type="protein sequence ID" value="KXT12107.1"/>
    <property type="molecule type" value="Genomic_DNA"/>
</dbReference>
<comment type="caution">
    <text evidence="3">The sequence shown here is derived from an EMBL/GenBank/DDBJ whole genome shotgun (WGS) entry which is preliminary data.</text>
</comment>
<dbReference type="GO" id="GO:0006508">
    <property type="term" value="P:proteolysis"/>
    <property type="evidence" value="ECO:0007669"/>
    <property type="project" value="UniProtKB-KW"/>
</dbReference>
<reference evidence="3 4" key="1">
    <citation type="submission" date="2015-07" db="EMBL/GenBank/DDBJ databases">
        <title>Comparative genomics of the Sigatoka disease complex on banana suggests a link between parallel evolutionary changes in Pseudocercospora fijiensis and Pseudocercospora eumusae and increased virulence on the banana host.</title>
        <authorList>
            <person name="Chang T.-C."/>
            <person name="Salvucci A."/>
            <person name="Crous P.W."/>
            <person name="Stergiopoulos I."/>
        </authorList>
    </citation>
    <scope>NUCLEOTIDE SEQUENCE [LARGE SCALE GENOMIC DNA]</scope>
    <source>
        <strain evidence="3 4">CBS 116634</strain>
    </source>
</reference>
<feature type="domain" description="Peptidase M12A" evidence="2">
    <location>
        <begin position="171"/>
        <end position="211"/>
    </location>
</feature>
<dbReference type="Proteomes" id="UP000073492">
    <property type="component" value="Unassembled WGS sequence"/>
</dbReference>
<dbReference type="AlphaFoldDB" id="A0A139IBH6"/>
<keyword evidence="1" id="KW-0479">Metal-binding</keyword>
<dbReference type="Gene3D" id="3.40.390.10">
    <property type="entry name" value="Collagenase (Catalytic Domain)"/>
    <property type="match status" value="1"/>
</dbReference>
<sequence length="342" mass="37888">MGAPLVVLSLVLASAVLSTLACPPPEHSLLKRWYSVGSPTDGEPLTNHAWPAIEPASGGGRIQPVRYCWVTESDYNTLHVLFEQAAQYWSIAEEQSALRIRSDTGTTSEPHRKCICSDPGVRPDALRMFDITGKEEHKGSGGVTTRGYRWDLTIAGRHFLKFRRTSDPIDFLIMAHEIGHAIGFDHEQSRPDAPQYLDFRCGNLLDYEETKKKIEEANNGDTIEDACANRYIARKYGFSAEHFLPEVTSALGSAQWSKDFDDESIMLYGSYDGSKVNRPVLLRKRKGRASVADLKMGGWAQAVSMGDVARVCQLYPDEHFNADEANENDPGWAPTVLPVAAA</sequence>
<protein>
    <recommendedName>
        <fullName evidence="1">Metalloendopeptidase</fullName>
        <ecNumber evidence="1">3.4.24.-</ecNumber>
    </recommendedName>
</protein>
<comment type="cofactor">
    <cofactor evidence="1">
        <name>Zn(2+)</name>
        <dbReference type="ChEBI" id="CHEBI:29105"/>
    </cofactor>
    <text evidence="1">Binds 1 zinc ion per subunit.</text>
</comment>
<keyword evidence="1" id="KW-0482">Metalloprotease</keyword>
<keyword evidence="1" id="KW-0378">Hydrolase</keyword>
<dbReference type="PANTHER" id="PTHR10127">
    <property type="entry name" value="DISCOIDIN, CUB, EGF, LAMININ , AND ZINC METALLOPROTEASE DOMAIN CONTAINING"/>
    <property type="match status" value="1"/>
</dbReference>
<dbReference type="PANTHER" id="PTHR10127:SF850">
    <property type="entry name" value="METALLOENDOPEPTIDASE"/>
    <property type="match status" value="1"/>
</dbReference>
<evidence type="ECO:0000313" key="4">
    <source>
        <dbReference type="Proteomes" id="UP000073492"/>
    </source>
</evidence>
<dbReference type="InterPro" id="IPR001506">
    <property type="entry name" value="Peptidase_M12A"/>
</dbReference>
<evidence type="ECO:0000313" key="3">
    <source>
        <dbReference type="EMBL" id="KXT12107.1"/>
    </source>
</evidence>
<keyword evidence="4" id="KW-1185">Reference proteome</keyword>
<dbReference type="PRINTS" id="PR00480">
    <property type="entry name" value="ASTACIN"/>
</dbReference>
<organism evidence="3 4">
    <name type="scientific">Pseudocercospora musae</name>
    <dbReference type="NCBI Taxonomy" id="113226"/>
    <lineage>
        <taxon>Eukaryota</taxon>
        <taxon>Fungi</taxon>
        <taxon>Dikarya</taxon>
        <taxon>Ascomycota</taxon>
        <taxon>Pezizomycotina</taxon>
        <taxon>Dothideomycetes</taxon>
        <taxon>Dothideomycetidae</taxon>
        <taxon>Mycosphaerellales</taxon>
        <taxon>Mycosphaerellaceae</taxon>
        <taxon>Pseudocercospora</taxon>
    </lineage>
</organism>
<dbReference type="EMBL" id="LFZO01000165">
    <property type="protein sequence ID" value="KXT12106.1"/>
    <property type="molecule type" value="Genomic_DNA"/>
</dbReference>
<dbReference type="GO" id="GO:0004222">
    <property type="term" value="F:metalloendopeptidase activity"/>
    <property type="evidence" value="ECO:0007669"/>
    <property type="project" value="UniProtKB-UniRule"/>
</dbReference>
<gene>
    <name evidence="3" type="ORF">AC579_7974</name>
</gene>
<proteinExistence type="predicted"/>
<accession>A0A139IBH6</accession>
<keyword evidence="1" id="KW-0732">Signal</keyword>
<feature type="signal peptide" evidence="1">
    <location>
        <begin position="1"/>
        <end position="21"/>
    </location>
</feature>
<dbReference type="InterPro" id="IPR024079">
    <property type="entry name" value="MetalloPept_cat_dom_sf"/>
</dbReference>
<dbReference type="Pfam" id="PF01400">
    <property type="entry name" value="Astacin"/>
    <property type="match status" value="1"/>
</dbReference>
<evidence type="ECO:0000259" key="2">
    <source>
        <dbReference type="Pfam" id="PF01400"/>
    </source>
</evidence>
<dbReference type="EC" id="3.4.24.-" evidence="1"/>
<dbReference type="SUPFAM" id="SSF55486">
    <property type="entry name" value="Metalloproteases ('zincins'), catalytic domain"/>
    <property type="match status" value="1"/>
</dbReference>
<feature type="chain" id="PRO_5013475851" description="Metalloendopeptidase" evidence="1">
    <location>
        <begin position="22"/>
        <end position="342"/>
    </location>
</feature>